<gene>
    <name evidence="2" type="ORF">GSONMT00058290001</name>
</gene>
<keyword evidence="1" id="KW-0812">Transmembrane</keyword>
<reference evidence="2" key="2">
    <citation type="submission" date="2014-03" db="EMBL/GenBank/DDBJ databases">
        <authorList>
            <person name="Genoscope - CEA"/>
        </authorList>
    </citation>
    <scope>NUCLEOTIDE SEQUENCE</scope>
</reference>
<dbReference type="AlphaFoldDB" id="A0A060X4P5"/>
<dbReference type="PaxDb" id="8022-A0A060X4P5"/>
<sequence>MGVNRTYYSEKFRDRLQMDTLTGSLTINDSPVSTPHIRNLAVYQSVHRSKSCSVVYSCAWCISLTELVVRLVLSALVGVAMTVLLFHYFRQKRHSQAQP</sequence>
<evidence type="ECO:0000313" key="2">
    <source>
        <dbReference type="EMBL" id="CDQ74212.1"/>
    </source>
</evidence>
<evidence type="ECO:0000256" key="1">
    <source>
        <dbReference type="SAM" id="Phobius"/>
    </source>
</evidence>
<proteinExistence type="predicted"/>
<reference evidence="2" key="1">
    <citation type="journal article" date="2014" name="Nat. Commun.">
        <title>The rainbow trout genome provides novel insights into evolution after whole-genome duplication in vertebrates.</title>
        <authorList>
            <person name="Berthelot C."/>
            <person name="Brunet F."/>
            <person name="Chalopin D."/>
            <person name="Juanchich A."/>
            <person name="Bernard M."/>
            <person name="Noel B."/>
            <person name="Bento P."/>
            <person name="Da Silva C."/>
            <person name="Labadie K."/>
            <person name="Alberti A."/>
            <person name="Aury J.M."/>
            <person name="Louis A."/>
            <person name="Dehais P."/>
            <person name="Bardou P."/>
            <person name="Montfort J."/>
            <person name="Klopp C."/>
            <person name="Cabau C."/>
            <person name="Gaspin C."/>
            <person name="Thorgaard G.H."/>
            <person name="Boussaha M."/>
            <person name="Quillet E."/>
            <person name="Guyomard R."/>
            <person name="Galiana D."/>
            <person name="Bobe J."/>
            <person name="Volff J.N."/>
            <person name="Genet C."/>
            <person name="Wincker P."/>
            <person name="Jaillon O."/>
            <person name="Roest Crollius H."/>
            <person name="Guiguen Y."/>
        </authorList>
    </citation>
    <scope>NUCLEOTIDE SEQUENCE [LARGE SCALE GENOMIC DNA]</scope>
</reference>
<protein>
    <submittedName>
        <fullName evidence="2">Uncharacterized protein</fullName>
    </submittedName>
</protein>
<keyword evidence="1" id="KW-1133">Transmembrane helix</keyword>
<dbReference type="EMBL" id="FR904956">
    <property type="protein sequence ID" value="CDQ74212.1"/>
    <property type="molecule type" value="Genomic_DNA"/>
</dbReference>
<organism evidence="2 3">
    <name type="scientific">Oncorhynchus mykiss</name>
    <name type="common">Rainbow trout</name>
    <name type="synonym">Salmo gairdneri</name>
    <dbReference type="NCBI Taxonomy" id="8022"/>
    <lineage>
        <taxon>Eukaryota</taxon>
        <taxon>Metazoa</taxon>
        <taxon>Chordata</taxon>
        <taxon>Craniata</taxon>
        <taxon>Vertebrata</taxon>
        <taxon>Euteleostomi</taxon>
        <taxon>Actinopterygii</taxon>
        <taxon>Neopterygii</taxon>
        <taxon>Teleostei</taxon>
        <taxon>Protacanthopterygii</taxon>
        <taxon>Salmoniformes</taxon>
        <taxon>Salmonidae</taxon>
        <taxon>Salmoninae</taxon>
        <taxon>Oncorhynchus</taxon>
    </lineage>
</organism>
<evidence type="ECO:0000313" key="3">
    <source>
        <dbReference type="Proteomes" id="UP000193380"/>
    </source>
</evidence>
<name>A0A060X4P5_ONCMY</name>
<keyword evidence="1" id="KW-0472">Membrane</keyword>
<dbReference type="Proteomes" id="UP000193380">
    <property type="component" value="Unassembled WGS sequence"/>
</dbReference>
<feature type="transmembrane region" description="Helical" evidence="1">
    <location>
        <begin position="67"/>
        <end position="89"/>
    </location>
</feature>
<accession>A0A060X4P5</accession>